<proteinExistence type="predicted"/>
<evidence type="ECO:0000313" key="2">
    <source>
        <dbReference type="EMBL" id="MFC4477633.1"/>
    </source>
</evidence>
<protein>
    <submittedName>
        <fullName evidence="2">DUF6048 family protein</fullName>
    </submittedName>
</protein>
<keyword evidence="3" id="KW-1185">Reference proteome</keyword>
<accession>A0ABV8ZFG9</accession>
<keyword evidence="1" id="KW-0732">Signal</keyword>
<evidence type="ECO:0000256" key="1">
    <source>
        <dbReference type="SAM" id="SignalP"/>
    </source>
</evidence>
<dbReference type="RefSeq" id="WP_379797760.1">
    <property type="nucleotide sequence ID" value="NZ_JBHSFY010000006.1"/>
</dbReference>
<feature type="signal peptide" evidence="1">
    <location>
        <begin position="1"/>
        <end position="22"/>
    </location>
</feature>
<dbReference type="InterPro" id="IPR046111">
    <property type="entry name" value="DUF6048"/>
</dbReference>
<sequence length="281" mass="32032">MKHTLKFISSLSLLFSMFLGYAQDVPEISKNLKDTVATKKPKTETVKTAKPEIQEAQALKDSVVKTDRYGLRVGVDLYKLTRGLYDKDYKGVEFVGDWRLTKKYFLAAELGYEDKTTEDDRLTSSANGTYIKAGFDYNFYQNWLDMENLITIGLRGGFSSFAQELHSYKIYNPNPYWGELPPIATDNKYSGLTATWIEVALGLKAQVVKNVFVGFGVQLKLLTSNKEPNNFENLYIPGFNRTYDGSFGIGFNYTVSYFIPIYKKKTMASETVKKEEPKKKK</sequence>
<dbReference type="Pfam" id="PF19515">
    <property type="entry name" value="DUF6048"/>
    <property type="match status" value="1"/>
</dbReference>
<gene>
    <name evidence="2" type="ORF">ACFO3N_11215</name>
</gene>
<reference evidence="3" key="1">
    <citation type="journal article" date="2019" name="Int. J. Syst. Evol. Microbiol.">
        <title>The Global Catalogue of Microorganisms (GCM) 10K type strain sequencing project: providing services to taxonomists for standard genome sequencing and annotation.</title>
        <authorList>
            <consortium name="The Broad Institute Genomics Platform"/>
            <consortium name="The Broad Institute Genome Sequencing Center for Infectious Disease"/>
            <person name="Wu L."/>
            <person name="Ma J."/>
        </authorList>
    </citation>
    <scope>NUCLEOTIDE SEQUENCE [LARGE SCALE GENOMIC DNA]</scope>
    <source>
        <strain evidence="3">NBRC 103627</strain>
    </source>
</reference>
<dbReference type="EMBL" id="JBHSFY010000006">
    <property type="protein sequence ID" value="MFC4477633.1"/>
    <property type="molecule type" value="Genomic_DNA"/>
</dbReference>
<feature type="chain" id="PRO_5046713337" evidence="1">
    <location>
        <begin position="23"/>
        <end position="281"/>
    </location>
</feature>
<comment type="caution">
    <text evidence="2">The sequence shown here is derived from an EMBL/GenBank/DDBJ whole genome shotgun (WGS) entry which is preliminary data.</text>
</comment>
<evidence type="ECO:0000313" key="3">
    <source>
        <dbReference type="Proteomes" id="UP001596003"/>
    </source>
</evidence>
<name>A0ABV8ZFG9_9FLAO</name>
<dbReference type="Proteomes" id="UP001596003">
    <property type="component" value="Unassembled WGS sequence"/>
</dbReference>
<organism evidence="2 3">
    <name type="scientific">Flavobacterium chungangensis</name>
    <dbReference type="NCBI Taxonomy" id="2708132"/>
    <lineage>
        <taxon>Bacteria</taxon>
        <taxon>Pseudomonadati</taxon>
        <taxon>Bacteroidota</taxon>
        <taxon>Flavobacteriia</taxon>
        <taxon>Flavobacteriales</taxon>
        <taxon>Flavobacteriaceae</taxon>
        <taxon>Flavobacterium</taxon>
    </lineage>
</organism>